<reference evidence="1 2" key="1">
    <citation type="journal article" date="2023" name="Sci. Data">
        <title>Genome assembly of the Korean intertidal mud-creeper Batillaria attramentaria.</title>
        <authorList>
            <person name="Patra A.K."/>
            <person name="Ho P.T."/>
            <person name="Jun S."/>
            <person name="Lee S.J."/>
            <person name="Kim Y."/>
            <person name="Won Y.J."/>
        </authorList>
    </citation>
    <scope>NUCLEOTIDE SEQUENCE [LARGE SCALE GENOMIC DNA]</scope>
    <source>
        <strain evidence="1">Wonlab-2016</strain>
    </source>
</reference>
<dbReference type="AlphaFoldDB" id="A0ABD0JDF3"/>
<evidence type="ECO:0000313" key="1">
    <source>
        <dbReference type="EMBL" id="KAK7471444.1"/>
    </source>
</evidence>
<gene>
    <name evidence="1" type="ORF">BaRGS_00035932</name>
</gene>
<name>A0ABD0JDF3_9CAEN</name>
<sequence>MRGKGGGGCGGVGGERGLGCPRALFCEILPRSLCVLARLRSTVSGGRRAKRWWHEQALNGVVDPYGEGMKGLERHVRDARCCLARLFPCFPSVTLAWRSEMSLVECVRRCADSPKEMLWGWSLVGCRQCC</sequence>
<evidence type="ECO:0000313" key="2">
    <source>
        <dbReference type="Proteomes" id="UP001519460"/>
    </source>
</evidence>
<proteinExistence type="predicted"/>
<dbReference type="EMBL" id="JACVVK020000493">
    <property type="protein sequence ID" value="KAK7471444.1"/>
    <property type="molecule type" value="Genomic_DNA"/>
</dbReference>
<comment type="caution">
    <text evidence="1">The sequence shown here is derived from an EMBL/GenBank/DDBJ whole genome shotgun (WGS) entry which is preliminary data.</text>
</comment>
<protein>
    <submittedName>
        <fullName evidence="1">Uncharacterized protein</fullName>
    </submittedName>
</protein>
<dbReference type="Proteomes" id="UP001519460">
    <property type="component" value="Unassembled WGS sequence"/>
</dbReference>
<organism evidence="1 2">
    <name type="scientific">Batillaria attramentaria</name>
    <dbReference type="NCBI Taxonomy" id="370345"/>
    <lineage>
        <taxon>Eukaryota</taxon>
        <taxon>Metazoa</taxon>
        <taxon>Spiralia</taxon>
        <taxon>Lophotrochozoa</taxon>
        <taxon>Mollusca</taxon>
        <taxon>Gastropoda</taxon>
        <taxon>Caenogastropoda</taxon>
        <taxon>Sorbeoconcha</taxon>
        <taxon>Cerithioidea</taxon>
        <taxon>Batillariidae</taxon>
        <taxon>Batillaria</taxon>
    </lineage>
</organism>
<accession>A0ABD0JDF3</accession>
<keyword evidence="2" id="KW-1185">Reference proteome</keyword>